<dbReference type="Proteomes" id="UP000501690">
    <property type="component" value="Linkage Group LG11"/>
</dbReference>
<proteinExistence type="predicted"/>
<gene>
    <name evidence="2" type="ORF">DEO72_LG11g369</name>
</gene>
<accession>A0A4D6NI86</accession>
<evidence type="ECO:0000313" key="2">
    <source>
        <dbReference type="EMBL" id="QCE13376.1"/>
    </source>
</evidence>
<organism evidence="2 3">
    <name type="scientific">Vigna unguiculata</name>
    <name type="common">Cowpea</name>
    <dbReference type="NCBI Taxonomy" id="3917"/>
    <lineage>
        <taxon>Eukaryota</taxon>
        <taxon>Viridiplantae</taxon>
        <taxon>Streptophyta</taxon>
        <taxon>Embryophyta</taxon>
        <taxon>Tracheophyta</taxon>
        <taxon>Spermatophyta</taxon>
        <taxon>Magnoliopsida</taxon>
        <taxon>eudicotyledons</taxon>
        <taxon>Gunneridae</taxon>
        <taxon>Pentapetalae</taxon>
        <taxon>rosids</taxon>
        <taxon>fabids</taxon>
        <taxon>Fabales</taxon>
        <taxon>Fabaceae</taxon>
        <taxon>Papilionoideae</taxon>
        <taxon>50 kb inversion clade</taxon>
        <taxon>NPAAA clade</taxon>
        <taxon>indigoferoid/millettioid clade</taxon>
        <taxon>Phaseoleae</taxon>
        <taxon>Vigna</taxon>
    </lineage>
</organism>
<feature type="region of interest" description="Disordered" evidence="1">
    <location>
        <begin position="76"/>
        <end position="111"/>
    </location>
</feature>
<name>A0A4D6NI86_VIGUN</name>
<protein>
    <submittedName>
        <fullName evidence="2">Uncharacterized protein</fullName>
    </submittedName>
</protein>
<dbReference type="EMBL" id="CP039355">
    <property type="protein sequence ID" value="QCE13376.1"/>
    <property type="molecule type" value="Genomic_DNA"/>
</dbReference>
<evidence type="ECO:0000256" key="1">
    <source>
        <dbReference type="SAM" id="MobiDB-lite"/>
    </source>
</evidence>
<keyword evidence="3" id="KW-1185">Reference proteome</keyword>
<dbReference type="AlphaFoldDB" id="A0A4D6NI86"/>
<reference evidence="2 3" key="1">
    <citation type="submission" date="2019-04" db="EMBL/GenBank/DDBJ databases">
        <title>An improved genome assembly and genetic linkage map for asparagus bean, Vigna unguiculata ssp. sesquipedialis.</title>
        <authorList>
            <person name="Xia Q."/>
            <person name="Zhang R."/>
            <person name="Dong Y."/>
        </authorList>
    </citation>
    <scope>NUCLEOTIDE SEQUENCE [LARGE SCALE GENOMIC DNA]</scope>
    <source>
        <tissue evidence="2">Leaf</tissue>
    </source>
</reference>
<evidence type="ECO:0000313" key="3">
    <source>
        <dbReference type="Proteomes" id="UP000501690"/>
    </source>
</evidence>
<sequence length="129" mass="14394">MTTSGMNLVAAGVRKSVASCHMWALQLRGNGFIQSPAHGVPRSCPVFFRQRGSMSTTTFAVPFHGGVHKGRCRVHKEEREVQGGHRSRDNTIGSVFGHYEEERRRTRTNVKTSAVIDSHKRWQPLPAPT</sequence>
<feature type="compositionally biased region" description="Basic and acidic residues" evidence="1">
    <location>
        <begin position="76"/>
        <end position="89"/>
    </location>
</feature>